<name>A0AAN7L7K6_9MYRT</name>
<dbReference type="AlphaFoldDB" id="A0AAN7L7K6"/>
<proteinExistence type="predicted"/>
<evidence type="ECO:0000313" key="2">
    <source>
        <dbReference type="Proteomes" id="UP001345219"/>
    </source>
</evidence>
<organism evidence="1 2">
    <name type="scientific">Trapa incisa</name>
    <dbReference type="NCBI Taxonomy" id="236973"/>
    <lineage>
        <taxon>Eukaryota</taxon>
        <taxon>Viridiplantae</taxon>
        <taxon>Streptophyta</taxon>
        <taxon>Embryophyta</taxon>
        <taxon>Tracheophyta</taxon>
        <taxon>Spermatophyta</taxon>
        <taxon>Magnoliopsida</taxon>
        <taxon>eudicotyledons</taxon>
        <taxon>Gunneridae</taxon>
        <taxon>Pentapetalae</taxon>
        <taxon>rosids</taxon>
        <taxon>malvids</taxon>
        <taxon>Myrtales</taxon>
        <taxon>Lythraceae</taxon>
        <taxon>Trapa</taxon>
    </lineage>
</organism>
<gene>
    <name evidence="1" type="ORF">SAY87_015941</name>
</gene>
<comment type="caution">
    <text evidence="1">The sequence shown here is derived from an EMBL/GenBank/DDBJ whole genome shotgun (WGS) entry which is preliminary data.</text>
</comment>
<reference evidence="1 2" key="1">
    <citation type="journal article" date="2023" name="Hortic Res">
        <title>Pangenome of water caltrop reveals structural variations and asymmetric subgenome divergence after allopolyploidization.</title>
        <authorList>
            <person name="Zhang X."/>
            <person name="Chen Y."/>
            <person name="Wang L."/>
            <person name="Yuan Y."/>
            <person name="Fang M."/>
            <person name="Shi L."/>
            <person name="Lu R."/>
            <person name="Comes H.P."/>
            <person name="Ma Y."/>
            <person name="Chen Y."/>
            <person name="Huang G."/>
            <person name="Zhou Y."/>
            <person name="Zheng Z."/>
            <person name="Qiu Y."/>
        </authorList>
    </citation>
    <scope>NUCLEOTIDE SEQUENCE [LARGE SCALE GENOMIC DNA]</scope>
    <source>
        <tissue evidence="1">Roots</tissue>
    </source>
</reference>
<dbReference type="EMBL" id="JAXIOK010000001">
    <property type="protein sequence ID" value="KAK4779835.1"/>
    <property type="molecule type" value="Genomic_DNA"/>
</dbReference>
<sequence length="137" mass="16080">MANYSTLMRPIFSAESLPGYYYEAAAAAEKSSKRQVFLRSYQFNRKRSLSERIRRSLALVKRLVWSRLRSARKLRRFVWAKLWKLRQGLSCRRRPPRFIDCNFSSNMINPLVDKSERAAFFELDAKCSAFLCFPAPG</sequence>
<accession>A0AAN7L7K6</accession>
<protein>
    <submittedName>
        <fullName evidence="1">Uncharacterized protein</fullName>
    </submittedName>
</protein>
<evidence type="ECO:0000313" key="1">
    <source>
        <dbReference type="EMBL" id="KAK4779835.1"/>
    </source>
</evidence>
<dbReference type="Proteomes" id="UP001345219">
    <property type="component" value="Chromosome 13"/>
</dbReference>
<keyword evidence="2" id="KW-1185">Reference proteome</keyword>